<dbReference type="NCBIfam" id="NF004825">
    <property type="entry name" value="PRK06181.1"/>
    <property type="match status" value="1"/>
</dbReference>
<dbReference type="InterPro" id="IPR002347">
    <property type="entry name" value="SDR_fam"/>
</dbReference>
<dbReference type="PANTHER" id="PTHR44196">
    <property type="entry name" value="DEHYDROGENASE/REDUCTASE SDR FAMILY MEMBER 7B"/>
    <property type="match status" value="1"/>
</dbReference>
<organism evidence="4 5">
    <name type="scientific">Elizabethkingia occulta</name>
    <dbReference type="NCBI Taxonomy" id="1867263"/>
    <lineage>
        <taxon>Bacteria</taxon>
        <taxon>Pseudomonadati</taxon>
        <taxon>Bacteroidota</taxon>
        <taxon>Flavobacteriia</taxon>
        <taxon>Flavobacteriales</taxon>
        <taxon>Weeksellaceae</taxon>
        <taxon>Elizabethkingia</taxon>
    </lineage>
</organism>
<dbReference type="PANTHER" id="PTHR44196:SF1">
    <property type="entry name" value="DEHYDROGENASE_REDUCTASE SDR FAMILY MEMBER 7B"/>
    <property type="match status" value="1"/>
</dbReference>
<sequence length="267" mass="29030">MNAYFNNKVIWITGASSGIGEALVRELAIISSAKIILSSRREEQLYAIAQKAGLDKDRYAVITVDLERYTDMPVAATKAIDKFGRIDILINNAGLSQRSLAMETSIEVDKRLMDVDFIGTVALTKAVVPYMIKNKGGQIVVVSSLMGLFGAPMRSGYAAAKHALHGFFEALRAELYNDNILVTMICPGFIQTNISVNAVTGTGASQDTMDDASANGMPVNIFAQKMLKAIAKQKYQAVIGGKEKLGVYIKRFFPSLLARVVRKAKVV</sequence>
<evidence type="ECO:0000256" key="3">
    <source>
        <dbReference type="RuleBase" id="RU000363"/>
    </source>
</evidence>
<dbReference type="Pfam" id="PF00106">
    <property type="entry name" value="adh_short"/>
    <property type="match status" value="1"/>
</dbReference>
<gene>
    <name evidence="4" type="ORF">BAZ10_08940</name>
</gene>
<dbReference type="Gene3D" id="3.40.50.720">
    <property type="entry name" value="NAD(P)-binding Rossmann-like Domain"/>
    <property type="match status" value="1"/>
</dbReference>
<dbReference type="GO" id="GO:0016491">
    <property type="term" value="F:oxidoreductase activity"/>
    <property type="evidence" value="ECO:0007669"/>
    <property type="project" value="UniProtKB-KW"/>
</dbReference>
<keyword evidence="2" id="KW-0560">Oxidoreductase</keyword>
<dbReference type="EMBL" id="MAHX01000018">
    <property type="protein sequence ID" value="OPC61982.1"/>
    <property type="molecule type" value="Genomic_DNA"/>
</dbReference>
<dbReference type="PRINTS" id="PR00080">
    <property type="entry name" value="SDRFAMILY"/>
</dbReference>
<comment type="similarity">
    <text evidence="1 3">Belongs to the short-chain dehydrogenases/reductases (SDR) family.</text>
</comment>
<evidence type="ECO:0000313" key="4">
    <source>
        <dbReference type="EMBL" id="OPC61982.1"/>
    </source>
</evidence>
<dbReference type="CDD" id="cd05332">
    <property type="entry name" value="11beta-HSD1_like_SDR_c"/>
    <property type="match status" value="1"/>
</dbReference>
<dbReference type="InterPro" id="IPR036291">
    <property type="entry name" value="NAD(P)-bd_dom_sf"/>
</dbReference>
<evidence type="ECO:0000256" key="1">
    <source>
        <dbReference type="ARBA" id="ARBA00006484"/>
    </source>
</evidence>
<dbReference type="Proteomes" id="UP000190813">
    <property type="component" value="Unassembled WGS sequence"/>
</dbReference>
<evidence type="ECO:0000313" key="5">
    <source>
        <dbReference type="Proteomes" id="UP000190813"/>
    </source>
</evidence>
<proteinExistence type="inferred from homology"/>
<comment type="caution">
    <text evidence="4">The sequence shown here is derived from an EMBL/GenBank/DDBJ whole genome shotgun (WGS) entry which is preliminary data.</text>
</comment>
<dbReference type="AlphaFoldDB" id="A0A1T3MBH5"/>
<dbReference type="PROSITE" id="PS00061">
    <property type="entry name" value="ADH_SHORT"/>
    <property type="match status" value="1"/>
</dbReference>
<dbReference type="InterPro" id="IPR020904">
    <property type="entry name" value="Sc_DH/Rdtase_CS"/>
</dbReference>
<reference evidence="4 5" key="1">
    <citation type="submission" date="2016-06" db="EMBL/GenBank/DDBJ databases">
        <title>Revisiting the taxonomy of the Elizabethkingia Genus based on Whole-Genome Sequencing, Optical Mapping, and MALDI-TOF.</title>
        <authorList>
            <person name="Nicholson A.C."/>
        </authorList>
    </citation>
    <scope>NUCLEOTIDE SEQUENCE [LARGE SCALE GENOMIC DNA]</scope>
    <source>
        <strain evidence="4 5">G4070</strain>
    </source>
</reference>
<dbReference type="RefSeq" id="WP_078772709.1">
    <property type="nucleotide sequence ID" value="NZ_CBCSBR010000004.1"/>
</dbReference>
<evidence type="ECO:0000256" key="2">
    <source>
        <dbReference type="ARBA" id="ARBA00023002"/>
    </source>
</evidence>
<dbReference type="SUPFAM" id="SSF51735">
    <property type="entry name" value="NAD(P)-binding Rossmann-fold domains"/>
    <property type="match status" value="1"/>
</dbReference>
<accession>A0A1T3MBH5</accession>
<keyword evidence="5" id="KW-1185">Reference proteome</keyword>
<dbReference type="GO" id="GO:0016020">
    <property type="term" value="C:membrane"/>
    <property type="evidence" value="ECO:0007669"/>
    <property type="project" value="TreeGrafter"/>
</dbReference>
<protein>
    <submittedName>
        <fullName evidence="4">Short-chain dehydrogenase</fullName>
    </submittedName>
</protein>
<name>A0A1T3MBH5_9FLAO</name>
<dbReference type="PRINTS" id="PR00081">
    <property type="entry name" value="GDHRDH"/>
</dbReference>